<dbReference type="RefSeq" id="WP_317794243.1">
    <property type="nucleotide sequence ID" value="NZ_AP028461.1"/>
</dbReference>
<accession>A0ABW4AXR1</accession>
<sequence length="168" mass="18197">MIIIPDLLLSLLRQVDEDLAAVLALDYAEQSLRTVGHLLPAELLEASVAYLDAARGFVESAEVDSLKSAHERFFDVRSHAEGLPATASWIAAIAVSAACQRGMEESGMISRNRYQPTVLDVAAEAQKLAGLLAAGAEASRSLRWEAARRQLVLLIEAVRPPNRNPRSP</sequence>
<reference evidence="2" key="1">
    <citation type="journal article" date="2019" name="Int. J. Syst. Evol. Microbiol.">
        <title>The Global Catalogue of Microorganisms (GCM) 10K type strain sequencing project: providing services to taxonomists for standard genome sequencing and annotation.</title>
        <authorList>
            <consortium name="The Broad Institute Genomics Platform"/>
            <consortium name="The Broad Institute Genome Sequencing Center for Infectious Disease"/>
            <person name="Wu L."/>
            <person name="Ma J."/>
        </authorList>
    </citation>
    <scope>NUCLEOTIDE SEQUENCE [LARGE SCALE GENOMIC DNA]</scope>
    <source>
        <strain evidence="2">CCM 7526</strain>
    </source>
</reference>
<dbReference type="EMBL" id="JBHTMK010000079">
    <property type="protein sequence ID" value="MFD1374157.1"/>
    <property type="molecule type" value="Genomic_DNA"/>
</dbReference>
<keyword evidence="2" id="KW-1185">Reference proteome</keyword>
<gene>
    <name evidence="1" type="ORF">ACFQ5G_53265</name>
</gene>
<evidence type="ECO:0000313" key="1">
    <source>
        <dbReference type="EMBL" id="MFD1374157.1"/>
    </source>
</evidence>
<organism evidence="1 2">
    <name type="scientific">Actinoplanes sichuanensis</name>
    <dbReference type="NCBI Taxonomy" id="512349"/>
    <lineage>
        <taxon>Bacteria</taxon>
        <taxon>Bacillati</taxon>
        <taxon>Actinomycetota</taxon>
        <taxon>Actinomycetes</taxon>
        <taxon>Micromonosporales</taxon>
        <taxon>Micromonosporaceae</taxon>
        <taxon>Actinoplanes</taxon>
    </lineage>
</organism>
<evidence type="ECO:0000313" key="2">
    <source>
        <dbReference type="Proteomes" id="UP001597183"/>
    </source>
</evidence>
<proteinExistence type="predicted"/>
<protein>
    <submittedName>
        <fullName evidence="1">Uncharacterized protein</fullName>
    </submittedName>
</protein>
<dbReference type="Proteomes" id="UP001597183">
    <property type="component" value="Unassembled WGS sequence"/>
</dbReference>
<comment type="caution">
    <text evidence="1">The sequence shown here is derived from an EMBL/GenBank/DDBJ whole genome shotgun (WGS) entry which is preliminary data.</text>
</comment>
<name>A0ABW4AXR1_9ACTN</name>